<dbReference type="PRINTS" id="PR00081">
    <property type="entry name" value="GDHRDH"/>
</dbReference>
<sequence length="220" mass="24492">MIVITGASDGLGLQLAKLYKEEGKTVVNISRRKSEFADHNILENLREGENIERATQAVLALEEPLEALINCAAVMSVQPLGEITEDEVKRVMSSNVKPAILLVSNLIERIRKDGTDIVNVSSTIGFKAYEDQALYGVSKWAMRGFTKNLQLELKNTKSRVISFCPGGFKTKMYEKATGIDNTEDESQWMKAEDVAKALKQTLDLPKNMEVSEIIINRKSL</sequence>
<evidence type="ECO:0000256" key="3">
    <source>
        <dbReference type="RuleBase" id="RU000363"/>
    </source>
</evidence>
<dbReference type="PANTHER" id="PTHR43391">
    <property type="entry name" value="RETINOL DEHYDROGENASE-RELATED"/>
    <property type="match status" value="1"/>
</dbReference>
<dbReference type="InterPro" id="IPR036291">
    <property type="entry name" value="NAD(P)-bd_dom_sf"/>
</dbReference>
<evidence type="ECO:0000313" key="4">
    <source>
        <dbReference type="EMBL" id="PIT93186.1"/>
    </source>
</evidence>
<dbReference type="InterPro" id="IPR020904">
    <property type="entry name" value="Sc_DH/Rdtase_CS"/>
</dbReference>
<dbReference type="GO" id="GO:0016491">
    <property type="term" value="F:oxidoreductase activity"/>
    <property type="evidence" value="ECO:0007669"/>
    <property type="project" value="UniProtKB-KW"/>
</dbReference>
<dbReference type="InterPro" id="IPR002347">
    <property type="entry name" value="SDR_fam"/>
</dbReference>
<proteinExistence type="inferred from homology"/>
<protein>
    <recommendedName>
        <fullName evidence="6">Short-chain dehydrogenase</fullName>
    </recommendedName>
</protein>
<organism evidence="4 5">
    <name type="scientific">Candidatus Harrisonbacteria bacterium CG10_big_fil_rev_8_21_14_0_10_38_8</name>
    <dbReference type="NCBI Taxonomy" id="1974582"/>
    <lineage>
        <taxon>Bacteria</taxon>
        <taxon>Candidatus Harrisoniibacteriota</taxon>
    </lineage>
</organism>
<comment type="caution">
    <text evidence="4">The sequence shown here is derived from an EMBL/GenBank/DDBJ whole genome shotgun (WGS) entry which is preliminary data.</text>
</comment>
<dbReference type="SUPFAM" id="SSF51735">
    <property type="entry name" value="NAD(P)-binding Rossmann-fold domains"/>
    <property type="match status" value="1"/>
</dbReference>
<reference evidence="5" key="1">
    <citation type="submission" date="2017-09" db="EMBL/GenBank/DDBJ databases">
        <title>Depth-based differentiation of microbial function through sediment-hosted aquifers and enrichment of novel symbionts in the deep terrestrial subsurface.</title>
        <authorList>
            <person name="Probst A.J."/>
            <person name="Ladd B."/>
            <person name="Jarett J.K."/>
            <person name="Geller-Mcgrath D.E."/>
            <person name="Sieber C.M.K."/>
            <person name="Emerson J.B."/>
            <person name="Anantharaman K."/>
            <person name="Thomas B.C."/>
            <person name="Malmstrom R."/>
            <person name="Stieglmeier M."/>
            <person name="Klingl A."/>
            <person name="Woyke T."/>
            <person name="Ryan C.M."/>
            <person name="Banfield J.F."/>
        </authorList>
    </citation>
    <scope>NUCLEOTIDE SEQUENCE [LARGE SCALE GENOMIC DNA]</scope>
</reference>
<comment type="similarity">
    <text evidence="1 3">Belongs to the short-chain dehydrogenases/reductases (SDR) family.</text>
</comment>
<dbReference type="Gene3D" id="3.40.50.720">
    <property type="entry name" value="NAD(P)-binding Rossmann-like Domain"/>
    <property type="match status" value="1"/>
</dbReference>
<dbReference type="PANTHER" id="PTHR43391:SF82">
    <property type="entry name" value="OXIDOREDUCTASE SADH-RELATED"/>
    <property type="match status" value="1"/>
</dbReference>
<name>A0A2M6WK93_9BACT</name>
<evidence type="ECO:0008006" key="6">
    <source>
        <dbReference type="Google" id="ProtNLM"/>
    </source>
</evidence>
<dbReference type="CDD" id="cd05233">
    <property type="entry name" value="SDR_c"/>
    <property type="match status" value="1"/>
</dbReference>
<evidence type="ECO:0000256" key="1">
    <source>
        <dbReference type="ARBA" id="ARBA00006484"/>
    </source>
</evidence>
<dbReference type="PROSITE" id="PS00061">
    <property type="entry name" value="ADH_SHORT"/>
    <property type="match status" value="1"/>
</dbReference>
<evidence type="ECO:0000313" key="5">
    <source>
        <dbReference type="Proteomes" id="UP000229112"/>
    </source>
</evidence>
<evidence type="ECO:0000256" key="2">
    <source>
        <dbReference type="ARBA" id="ARBA00023002"/>
    </source>
</evidence>
<dbReference type="AlphaFoldDB" id="A0A2M6WK93"/>
<dbReference type="Proteomes" id="UP000229112">
    <property type="component" value="Unassembled WGS sequence"/>
</dbReference>
<keyword evidence="2" id="KW-0560">Oxidoreductase</keyword>
<dbReference type="EMBL" id="PFAY01000010">
    <property type="protein sequence ID" value="PIT93186.1"/>
    <property type="molecule type" value="Genomic_DNA"/>
</dbReference>
<gene>
    <name evidence="4" type="ORF">COU06_01385</name>
</gene>
<dbReference type="Pfam" id="PF00106">
    <property type="entry name" value="adh_short"/>
    <property type="match status" value="1"/>
</dbReference>
<dbReference type="PRINTS" id="PR00080">
    <property type="entry name" value="SDRFAMILY"/>
</dbReference>
<accession>A0A2M6WK93</accession>